<dbReference type="PANTHER" id="PTHR36616:SF4">
    <property type="entry name" value="OS03G0174800 PROTEIN"/>
    <property type="match status" value="1"/>
</dbReference>
<feature type="chain" id="PRO_5041641461" description="Secreted protein" evidence="1">
    <location>
        <begin position="25"/>
        <end position="153"/>
    </location>
</feature>
<feature type="signal peptide" evidence="1">
    <location>
        <begin position="1"/>
        <end position="24"/>
    </location>
</feature>
<gene>
    <name evidence="2" type="ORF">RJ639_047096</name>
</gene>
<protein>
    <recommendedName>
        <fullName evidence="4">Secreted protein</fullName>
    </recommendedName>
</protein>
<dbReference type="AlphaFoldDB" id="A0AA88WEN5"/>
<name>A0AA88WEN5_9ASTE</name>
<keyword evidence="3" id="KW-1185">Reference proteome</keyword>
<reference evidence="2" key="1">
    <citation type="submission" date="2022-12" db="EMBL/GenBank/DDBJ databases">
        <title>Draft genome assemblies for two species of Escallonia (Escalloniales).</title>
        <authorList>
            <person name="Chanderbali A."/>
            <person name="Dervinis C."/>
            <person name="Anghel I."/>
            <person name="Soltis D."/>
            <person name="Soltis P."/>
            <person name="Zapata F."/>
        </authorList>
    </citation>
    <scope>NUCLEOTIDE SEQUENCE</scope>
    <source>
        <strain evidence="2">UCBG64.0493</strain>
        <tissue evidence="2">Leaf</tissue>
    </source>
</reference>
<dbReference type="Proteomes" id="UP001188597">
    <property type="component" value="Unassembled WGS sequence"/>
</dbReference>
<organism evidence="2 3">
    <name type="scientific">Escallonia herrerae</name>
    <dbReference type="NCBI Taxonomy" id="1293975"/>
    <lineage>
        <taxon>Eukaryota</taxon>
        <taxon>Viridiplantae</taxon>
        <taxon>Streptophyta</taxon>
        <taxon>Embryophyta</taxon>
        <taxon>Tracheophyta</taxon>
        <taxon>Spermatophyta</taxon>
        <taxon>Magnoliopsida</taxon>
        <taxon>eudicotyledons</taxon>
        <taxon>Gunneridae</taxon>
        <taxon>Pentapetalae</taxon>
        <taxon>asterids</taxon>
        <taxon>campanulids</taxon>
        <taxon>Escalloniales</taxon>
        <taxon>Escalloniaceae</taxon>
        <taxon>Escallonia</taxon>
    </lineage>
</organism>
<keyword evidence="1" id="KW-0732">Signal</keyword>
<evidence type="ECO:0000313" key="2">
    <source>
        <dbReference type="EMBL" id="KAK3021155.1"/>
    </source>
</evidence>
<accession>A0AA88WEN5</accession>
<evidence type="ECO:0000256" key="1">
    <source>
        <dbReference type="SAM" id="SignalP"/>
    </source>
</evidence>
<evidence type="ECO:0008006" key="4">
    <source>
        <dbReference type="Google" id="ProtNLM"/>
    </source>
</evidence>
<comment type="caution">
    <text evidence="2">The sequence shown here is derived from an EMBL/GenBank/DDBJ whole genome shotgun (WGS) entry which is preliminary data.</text>
</comment>
<proteinExistence type="predicted"/>
<dbReference type="PANTHER" id="PTHR36616">
    <property type="entry name" value="BNAC07G32700D PROTEIN"/>
    <property type="match status" value="1"/>
</dbReference>
<sequence>MLHLFFAVAFSAVPLTLYVPPVRSLNLFIATMEDLFRESSMYTTRFYPRLSSVCRGFGSGCVVMFNAVEGALLLEGLVFSCIVQFWEAKADGIPTGEAFWPLRMSPTLFPMVLEDLSTYSIQVQNSPVGALLDGASSSIWKVHLTMESVRLGP</sequence>
<evidence type="ECO:0000313" key="3">
    <source>
        <dbReference type="Proteomes" id="UP001188597"/>
    </source>
</evidence>
<dbReference type="EMBL" id="JAVXUP010000776">
    <property type="protein sequence ID" value="KAK3021155.1"/>
    <property type="molecule type" value="Genomic_DNA"/>
</dbReference>